<feature type="region of interest" description="Disordered" evidence="1">
    <location>
        <begin position="56"/>
        <end position="90"/>
    </location>
</feature>
<dbReference type="EMBL" id="BMOM01000001">
    <property type="protein sequence ID" value="GGL96892.1"/>
    <property type="molecule type" value="Genomic_DNA"/>
</dbReference>
<dbReference type="Gene3D" id="1.20.5.2950">
    <property type="match status" value="1"/>
</dbReference>
<dbReference type="Pfam" id="PF16999">
    <property type="entry name" value="V-ATPase_G_2"/>
    <property type="match status" value="1"/>
</dbReference>
<gene>
    <name evidence="2" type="ORF">GCM10010841_01590</name>
</gene>
<accession>A0ABQ2GHN9</accession>
<evidence type="ECO:0000313" key="2">
    <source>
        <dbReference type="EMBL" id="GGL96892.1"/>
    </source>
</evidence>
<evidence type="ECO:0000256" key="1">
    <source>
        <dbReference type="SAM" id="MobiDB-lite"/>
    </source>
</evidence>
<reference evidence="3" key="1">
    <citation type="journal article" date="2019" name="Int. J. Syst. Evol. Microbiol.">
        <title>The Global Catalogue of Microorganisms (GCM) 10K type strain sequencing project: providing services to taxonomists for standard genome sequencing and annotation.</title>
        <authorList>
            <consortium name="The Broad Institute Genomics Platform"/>
            <consortium name="The Broad Institute Genome Sequencing Center for Infectious Disease"/>
            <person name="Wu L."/>
            <person name="Ma J."/>
        </authorList>
    </citation>
    <scope>NUCLEOTIDE SEQUENCE [LARGE SCALE GENOMIC DNA]</scope>
    <source>
        <strain evidence="3">JCM 15443</strain>
    </source>
</reference>
<dbReference type="RefSeq" id="WP_188900331.1">
    <property type="nucleotide sequence ID" value="NZ_BMOM01000001.1"/>
</dbReference>
<dbReference type="Proteomes" id="UP000661918">
    <property type="component" value="Unassembled WGS sequence"/>
</dbReference>
<organism evidence="2 3">
    <name type="scientific">Deinococcus aerophilus</name>
    <dbReference type="NCBI Taxonomy" id="522488"/>
    <lineage>
        <taxon>Bacteria</taxon>
        <taxon>Thermotogati</taxon>
        <taxon>Deinococcota</taxon>
        <taxon>Deinococci</taxon>
        <taxon>Deinococcales</taxon>
        <taxon>Deinococcaceae</taxon>
        <taxon>Deinococcus</taxon>
    </lineage>
</organism>
<comment type="caution">
    <text evidence="2">The sequence shown here is derived from an EMBL/GenBank/DDBJ whole genome shotgun (WGS) entry which is preliminary data.</text>
</comment>
<feature type="compositionally biased region" description="Basic and acidic residues" evidence="1">
    <location>
        <begin position="77"/>
        <end position="89"/>
    </location>
</feature>
<name>A0ABQ2GHN9_9DEIO</name>
<proteinExistence type="predicted"/>
<evidence type="ECO:0000313" key="3">
    <source>
        <dbReference type="Proteomes" id="UP000661918"/>
    </source>
</evidence>
<keyword evidence="3" id="KW-1185">Reference proteome</keyword>
<protein>
    <submittedName>
        <fullName evidence="2">Vacuolar type ATP synthase subunit</fullName>
    </submittedName>
</protein>
<sequence length="105" mass="11185">MDVSSRVLSELATREAALDAQIEAARDQARQTVAAAEAQAAGILRDAEARVKAMQADHEEKLSAEVGQIREAAGTDARTRAQSTRERAGTKLGQAVETIMRAVLP</sequence>